<keyword evidence="4" id="KW-0285">Flavoprotein</keyword>
<dbReference type="PANTHER" id="PTHR48467">
    <property type="entry name" value="GLUTAMATE SYNTHASE 1 [NADH], CHLOROPLASTIC-LIKE"/>
    <property type="match status" value="1"/>
</dbReference>
<dbReference type="InterPro" id="IPR017900">
    <property type="entry name" value="4Fe4S_Fe_S_CS"/>
</dbReference>
<comment type="cofactor">
    <cofactor evidence="1">
        <name>FAD</name>
        <dbReference type="ChEBI" id="CHEBI:57692"/>
    </cofactor>
</comment>
<evidence type="ECO:0000256" key="11">
    <source>
        <dbReference type="ARBA" id="ARBA00047776"/>
    </source>
</evidence>
<dbReference type="InterPro" id="IPR055275">
    <property type="entry name" value="Ferredox_Rdtase"/>
</dbReference>
<evidence type="ECO:0000259" key="12">
    <source>
        <dbReference type="PROSITE" id="PS51379"/>
    </source>
</evidence>
<evidence type="ECO:0000256" key="3">
    <source>
        <dbReference type="ARBA" id="ARBA00013223"/>
    </source>
</evidence>
<dbReference type="Pfam" id="PF00037">
    <property type="entry name" value="Fer4"/>
    <property type="match status" value="1"/>
</dbReference>
<comment type="similarity">
    <text evidence="2">Belongs to the ferredoxin--NADP reductase type 1 family.</text>
</comment>
<dbReference type="PIRSF" id="PIRSF000362">
    <property type="entry name" value="FNR"/>
    <property type="match status" value="1"/>
</dbReference>
<dbReference type="InterPro" id="IPR023753">
    <property type="entry name" value="FAD/NAD-binding_dom"/>
</dbReference>
<dbReference type="Gene3D" id="3.40.50.720">
    <property type="entry name" value="NAD(P)-binding Rossmann-like Domain"/>
    <property type="match status" value="1"/>
</dbReference>
<dbReference type="PROSITE" id="PS00198">
    <property type="entry name" value="4FE4S_FER_1"/>
    <property type="match status" value="1"/>
</dbReference>
<dbReference type="SUPFAM" id="SSF51971">
    <property type="entry name" value="Nucleotide-binding domain"/>
    <property type="match status" value="2"/>
</dbReference>
<feature type="domain" description="4Fe-4S ferredoxin-type" evidence="12">
    <location>
        <begin position="1"/>
        <end position="29"/>
    </location>
</feature>
<evidence type="ECO:0000256" key="8">
    <source>
        <dbReference type="ARBA" id="ARBA00023002"/>
    </source>
</evidence>
<name>A0ABM9MBC9_9MYCO</name>
<feature type="domain" description="4Fe-4S ferredoxin-type" evidence="12">
    <location>
        <begin position="36"/>
        <end position="65"/>
    </location>
</feature>
<dbReference type="PRINTS" id="PR00419">
    <property type="entry name" value="ADXRDTASE"/>
</dbReference>
<evidence type="ECO:0000256" key="2">
    <source>
        <dbReference type="ARBA" id="ARBA00008312"/>
    </source>
</evidence>
<dbReference type="EC" id="1.18.1.2" evidence="3"/>
<evidence type="ECO:0000256" key="4">
    <source>
        <dbReference type="ARBA" id="ARBA00022630"/>
    </source>
</evidence>
<gene>
    <name evidence="13" type="ORF">MU0050_001342</name>
</gene>
<dbReference type="RefSeq" id="WP_316515430.1">
    <property type="nucleotide sequence ID" value="NZ_OY726395.1"/>
</dbReference>
<dbReference type="InterPro" id="IPR021163">
    <property type="entry name" value="Ferredox_Rdtase_adrenod"/>
</dbReference>
<evidence type="ECO:0000256" key="5">
    <source>
        <dbReference type="ARBA" id="ARBA00022723"/>
    </source>
</evidence>
<keyword evidence="14" id="KW-1185">Reference proteome</keyword>
<keyword evidence="5" id="KW-0479">Metal-binding</keyword>
<comment type="catalytic activity">
    <reaction evidence="11">
        <text>2 reduced [2Fe-2S]-[ferredoxin] + NADP(+) + H(+) = 2 oxidized [2Fe-2S]-[ferredoxin] + NADPH</text>
        <dbReference type="Rhea" id="RHEA:20125"/>
        <dbReference type="Rhea" id="RHEA-COMP:10000"/>
        <dbReference type="Rhea" id="RHEA-COMP:10001"/>
        <dbReference type="ChEBI" id="CHEBI:15378"/>
        <dbReference type="ChEBI" id="CHEBI:33737"/>
        <dbReference type="ChEBI" id="CHEBI:33738"/>
        <dbReference type="ChEBI" id="CHEBI:57783"/>
        <dbReference type="ChEBI" id="CHEBI:58349"/>
        <dbReference type="EC" id="1.18.1.2"/>
    </reaction>
</comment>
<sequence length="534" mass="56772">MTFVITQNCCNDASCVPVCPVDCIRPVPSADGSDSTMLYIDPASCVDCGACEAECPVGAIYHEDELPGPQTVFLDINAQYFADRPLRARAADPEPPRRDVEPGALRVAIVGTGPAACYAATELMRTAGVEVNMFERLPTPFGLIRSGVAPDHQRTKGVVALFEPALTHPNLRCYFNVAVGEDISHEELLEHHHAVIYGVGASSSRTLGIPGEELPGNHAAADVVGWYNGHPDHAGDSIDVSTRRAVIIGNGNVALDVARVLLGTTEQLAATDIAEHALRHLAESRIEEVVIVGRRGVADAAFTIGEFIAVGELAGVDIVIAGDIGERPDSDFDGALKFDTAETYARRTPVSGNKRLVFRFGTTPVEAVGAERVEGLRVTPTRGDGGPGDEVIETGLILRSVGYRGTAIPGLPFDTERGVVPNEGGRVVAGDDAVPGVYVTGWIKRGPRGFIGTNRTCAQETVAHLLDDFRHGRLPTVAAAGRGVDALLEQRGVSPIDWAGWQRIEEAERRRGAENSRPRVKFAAVPELIAAAAE</sequence>
<dbReference type="Pfam" id="PF07992">
    <property type="entry name" value="Pyr_redox_2"/>
    <property type="match status" value="1"/>
</dbReference>
<keyword evidence="10" id="KW-0411">Iron-sulfur</keyword>
<evidence type="ECO:0000256" key="1">
    <source>
        <dbReference type="ARBA" id="ARBA00001974"/>
    </source>
</evidence>
<protein>
    <recommendedName>
        <fullName evidence="3">ferredoxin--NADP(+) reductase</fullName>
        <ecNumber evidence="3">1.18.1.2</ecNumber>
    </recommendedName>
</protein>
<dbReference type="InterPro" id="IPR036188">
    <property type="entry name" value="FAD/NAD-bd_sf"/>
</dbReference>
<evidence type="ECO:0000256" key="9">
    <source>
        <dbReference type="ARBA" id="ARBA00023004"/>
    </source>
</evidence>
<evidence type="ECO:0000313" key="13">
    <source>
        <dbReference type="EMBL" id="CAJ1581041.1"/>
    </source>
</evidence>
<evidence type="ECO:0000313" key="14">
    <source>
        <dbReference type="Proteomes" id="UP001190466"/>
    </source>
</evidence>
<organism evidence="13 14">
    <name type="scientific">[Mycobacterium] wendilense</name>
    <dbReference type="NCBI Taxonomy" id="3064284"/>
    <lineage>
        <taxon>Bacteria</taxon>
        <taxon>Bacillati</taxon>
        <taxon>Actinomycetota</taxon>
        <taxon>Actinomycetes</taxon>
        <taxon>Mycobacteriales</taxon>
        <taxon>Mycobacteriaceae</taxon>
        <taxon>Mycolicibacter</taxon>
    </lineage>
</organism>
<evidence type="ECO:0000256" key="7">
    <source>
        <dbReference type="ARBA" id="ARBA00022857"/>
    </source>
</evidence>
<dbReference type="PANTHER" id="PTHR48467:SF1">
    <property type="entry name" value="GLUTAMATE SYNTHASE 1 [NADH], CHLOROPLASTIC-LIKE"/>
    <property type="match status" value="1"/>
</dbReference>
<dbReference type="Gene3D" id="3.30.70.20">
    <property type="match status" value="1"/>
</dbReference>
<dbReference type="SUPFAM" id="SSF54862">
    <property type="entry name" value="4Fe-4S ferredoxins"/>
    <property type="match status" value="1"/>
</dbReference>
<dbReference type="Gene3D" id="3.50.50.60">
    <property type="entry name" value="FAD/NAD(P)-binding domain"/>
    <property type="match status" value="1"/>
</dbReference>
<accession>A0ABM9MBC9</accession>
<keyword evidence="9" id="KW-0408">Iron</keyword>
<reference evidence="13 14" key="1">
    <citation type="submission" date="2023-08" db="EMBL/GenBank/DDBJ databases">
        <authorList>
            <person name="Folkvardsen B D."/>
            <person name="Norman A."/>
        </authorList>
    </citation>
    <scope>NUCLEOTIDE SEQUENCE [LARGE SCALE GENOMIC DNA]</scope>
    <source>
        <strain evidence="13 14">Mu0050</strain>
    </source>
</reference>
<dbReference type="PROSITE" id="PS51379">
    <property type="entry name" value="4FE4S_FER_2"/>
    <property type="match status" value="2"/>
</dbReference>
<dbReference type="InterPro" id="IPR017896">
    <property type="entry name" value="4Fe4S_Fe-S-bd"/>
</dbReference>
<keyword evidence="8" id="KW-0560">Oxidoreductase</keyword>
<dbReference type="Proteomes" id="UP001190466">
    <property type="component" value="Chromosome"/>
</dbReference>
<evidence type="ECO:0000256" key="6">
    <source>
        <dbReference type="ARBA" id="ARBA00022827"/>
    </source>
</evidence>
<evidence type="ECO:0000256" key="10">
    <source>
        <dbReference type="ARBA" id="ARBA00023014"/>
    </source>
</evidence>
<keyword evidence="7" id="KW-0521">NADP</keyword>
<keyword evidence="6" id="KW-0274">FAD</keyword>
<dbReference type="EMBL" id="OY726395">
    <property type="protein sequence ID" value="CAJ1581041.1"/>
    <property type="molecule type" value="Genomic_DNA"/>
</dbReference>
<proteinExistence type="inferred from homology"/>